<comment type="similarity">
    <text evidence="1">Belongs to the peptidase M24 family. SPT16 subfamily.</text>
</comment>
<dbReference type="Pfam" id="PF00557">
    <property type="entry name" value="Peptidase_M24"/>
    <property type="match status" value="1"/>
</dbReference>
<dbReference type="GO" id="GO:0006281">
    <property type="term" value="P:DNA repair"/>
    <property type="evidence" value="ECO:0007669"/>
    <property type="project" value="UniProtKB-UniRule"/>
</dbReference>
<dbReference type="InterPro" id="IPR036005">
    <property type="entry name" value="Creatinase/aminopeptidase-like"/>
</dbReference>
<dbReference type="Proteomes" id="UP000594263">
    <property type="component" value="Unplaced"/>
</dbReference>
<evidence type="ECO:0000313" key="3">
    <source>
        <dbReference type="EnsemblPlants" id="Kaladp0007s0024.1.v1.1"/>
    </source>
</evidence>
<dbReference type="SMART" id="SM01285">
    <property type="entry name" value="FACT-Spt16_Nlob"/>
    <property type="match status" value="1"/>
</dbReference>
<keyword evidence="4" id="KW-1185">Reference proteome</keyword>
<dbReference type="FunFam" id="3.90.230.10:FF:000005">
    <property type="entry name" value="FACT complex subunit spt16"/>
    <property type="match status" value="1"/>
</dbReference>
<keyword evidence="1" id="KW-0235">DNA replication</keyword>
<dbReference type="OMA" id="HFWGLGH"/>
<keyword evidence="1" id="KW-0805">Transcription regulation</keyword>
<dbReference type="GO" id="GO:0031491">
    <property type="term" value="F:nucleosome binding"/>
    <property type="evidence" value="ECO:0007669"/>
    <property type="project" value="TreeGrafter"/>
</dbReference>
<evidence type="ECO:0000256" key="1">
    <source>
        <dbReference type="RuleBase" id="RU367052"/>
    </source>
</evidence>
<proteinExistence type="inferred from homology"/>
<dbReference type="InterPro" id="IPR029148">
    <property type="entry name" value="FACT-SPT16_Nlobe"/>
</dbReference>
<dbReference type="AlphaFoldDB" id="A0A7N0RAU6"/>
<evidence type="ECO:0000259" key="2">
    <source>
        <dbReference type="SMART" id="SM01285"/>
    </source>
</evidence>
<dbReference type="FunFam" id="3.40.350.10:FF:000006">
    <property type="entry name" value="FACT complex subunit SPT16"/>
    <property type="match status" value="1"/>
</dbReference>
<dbReference type="SUPFAM" id="SSF55920">
    <property type="entry name" value="Creatinase/aminopeptidase"/>
    <property type="match status" value="1"/>
</dbReference>
<organism evidence="3 4">
    <name type="scientific">Kalanchoe fedtschenkoi</name>
    <name type="common">Lavender scallops</name>
    <name type="synonym">South American air plant</name>
    <dbReference type="NCBI Taxonomy" id="63787"/>
    <lineage>
        <taxon>Eukaryota</taxon>
        <taxon>Viridiplantae</taxon>
        <taxon>Streptophyta</taxon>
        <taxon>Embryophyta</taxon>
        <taxon>Tracheophyta</taxon>
        <taxon>Spermatophyta</taxon>
        <taxon>Magnoliopsida</taxon>
        <taxon>eudicotyledons</taxon>
        <taxon>Gunneridae</taxon>
        <taxon>Pentapetalae</taxon>
        <taxon>Saxifragales</taxon>
        <taxon>Crassulaceae</taxon>
        <taxon>Kalanchoe</taxon>
    </lineage>
</organism>
<dbReference type="PANTHER" id="PTHR13980">
    <property type="entry name" value="CDC68 RELATED"/>
    <property type="match status" value="1"/>
</dbReference>
<dbReference type="GO" id="GO:0006260">
    <property type="term" value="P:DNA replication"/>
    <property type="evidence" value="ECO:0007669"/>
    <property type="project" value="UniProtKB-KW"/>
</dbReference>
<dbReference type="InterPro" id="IPR033825">
    <property type="entry name" value="Spt16_M24"/>
</dbReference>
<dbReference type="EnsemblPlants" id="Kaladp0007s0024.1.v1.1">
    <property type="protein sequence ID" value="Kaladp0007s0024.1.v1.1"/>
    <property type="gene ID" value="Kaladp0007s0024.v1.1"/>
</dbReference>
<keyword evidence="1" id="KW-0227">DNA damage</keyword>
<dbReference type="GO" id="GO:0006368">
    <property type="term" value="P:transcription elongation by RNA polymerase II"/>
    <property type="evidence" value="ECO:0007669"/>
    <property type="project" value="TreeGrafter"/>
</dbReference>
<accession>A0A7N0RAU6</accession>
<dbReference type="InterPro" id="IPR000994">
    <property type="entry name" value="Pept_M24"/>
</dbReference>
<keyword evidence="1" id="KW-0804">Transcription</keyword>
<name>A0A7N0RAU6_KALFE</name>
<dbReference type="InterPro" id="IPR029149">
    <property type="entry name" value="Creatin/AminoP/Spt16_N"/>
</dbReference>
<dbReference type="Gene3D" id="3.40.350.10">
    <property type="entry name" value="Creatinase/prolidase N-terminal domain"/>
    <property type="match status" value="1"/>
</dbReference>
<comment type="function">
    <text evidence="1">Component of the FACT complex, a general chromatin factor that acts to reorganize nucleosomes. The FACT complex is involved in multiple processes that require DNA as a template such as mRNA elongation, DNA replication and DNA repair. During transcription elongation the FACT complex acts as a histone chaperone that both destabilizes and restores nucleosomal structure. It facilitates the passage of RNA polymerase II and transcription by promoting the dissociation of one histone H2A-H2B dimer from the nucleosome, then subsequently promotes the reestablishment of the nucleosome following the passage of RNA polymerase II.</text>
</comment>
<comment type="subcellular location">
    <subcellularLocation>
        <location evidence="1">Nucleus</location>
    </subcellularLocation>
    <subcellularLocation>
        <location evidence="1">Chromosome</location>
    </subcellularLocation>
</comment>
<dbReference type="PANTHER" id="PTHR13980:SF15">
    <property type="entry name" value="FACT COMPLEX SUBUNIT SPT16"/>
    <property type="match status" value="1"/>
</dbReference>
<dbReference type="InterPro" id="IPR040258">
    <property type="entry name" value="Spt16"/>
</dbReference>
<comment type="subunit">
    <text evidence="1">Component of the FACT complex.</text>
</comment>
<dbReference type="Pfam" id="PF14826">
    <property type="entry name" value="FACT-Spt16_Nlob"/>
    <property type="match status" value="1"/>
</dbReference>
<evidence type="ECO:0000313" key="4">
    <source>
        <dbReference type="Proteomes" id="UP000594263"/>
    </source>
</evidence>
<reference evidence="3" key="1">
    <citation type="submission" date="2021-01" db="UniProtKB">
        <authorList>
            <consortium name="EnsemblPlants"/>
        </authorList>
    </citation>
    <scope>IDENTIFICATION</scope>
</reference>
<dbReference type="GO" id="GO:0035101">
    <property type="term" value="C:FACT complex"/>
    <property type="evidence" value="ECO:0007669"/>
    <property type="project" value="UniProtKB-UniRule"/>
</dbReference>
<sequence>MARNKNSEYDSKRLLKEHLKRLAGIQLQFCTDVAATFKGIIRALKEKAPAAANPYEINLATFSKRLKTLYAHWNEHKDDLWGASEALSVATPPASDDLRYLKSSALNIWLLGFEFPETIMVFTRKQIHFLCGQKKASLLEVVKSSAKQAVGVDVVMHIKAKTDDGMGLMDAIFRAIYALSKEDVPVVGHIAKEPPEGNLLEAWSNKLKESKIQLTDITSGLSDLFAVKDENEINCIKKAAYLSASVLKDYMVPKLESIIDEEKKVKHSSLMDDAEKVILEPSKINVKLRASNVDICYPPIIQSGGEFDLRPSAASNDENLYYDSGSVIICAVGSRYNSYCTNVARTILIDATSIQIKAYEVLLKAQEAAIGALKPGNKTSDAYQAALLVVEKNAPELLANLTKSAGTGIGLEFRESSLNLNSKNNKVLKENMIFNVSIGFQNLRTEINKPKSQNFSLLLADTVIVKPKPEVVTAKSSKAVKDVAYSFNDGEEEEEEKPKMLLANSAEAMYWVGDPTVSSRWLVVWKARARGGISYGRFGLEAPSFSLRRRPTMKRWL</sequence>
<dbReference type="Gramene" id="Kaladp0007s0024.1.v1.1">
    <property type="protein sequence ID" value="Kaladp0007s0024.1.v1.1"/>
    <property type="gene ID" value="Kaladp0007s0024.v1.1"/>
</dbReference>
<dbReference type="CDD" id="cd01091">
    <property type="entry name" value="CDC68-like"/>
    <property type="match status" value="1"/>
</dbReference>
<protein>
    <recommendedName>
        <fullName evidence="1">FACT complex subunit</fullName>
    </recommendedName>
</protein>
<dbReference type="Gene3D" id="3.90.230.10">
    <property type="entry name" value="Creatinase/methionine aminopeptidase superfamily"/>
    <property type="match status" value="1"/>
</dbReference>
<keyword evidence="1" id="KW-0158">Chromosome</keyword>
<keyword evidence="1" id="KW-0539">Nucleus</keyword>
<feature type="domain" description="FACT complex subunit SPT16 N-terminal lobe" evidence="2">
    <location>
        <begin position="57"/>
        <end position="221"/>
    </location>
</feature>
<keyword evidence="1" id="KW-0234">DNA repair</keyword>